<organism evidence="2 3">
    <name type="scientific">Lysobacter stagni</name>
    <dbReference type="NCBI Taxonomy" id="3045172"/>
    <lineage>
        <taxon>Bacteria</taxon>
        <taxon>Pseudomonadati</taxon>
        <taxon>Pseudomonadota</taxon>
        <taxon>Gammaproteobacteria</taxon>
        <taxon>Lysobacterales</taxon>
        <taxon>Lysobacteraceae</taxon>
        <taxon>Lysobacter</taxon>
    </lineage>
</organism>
<evidence type="ECO:0000259" key="1">
    <source>
        <dbReference type="Pfam" id="PF12146"/>
    </source>
</evidence>
<feature type="domain" description="Serine aminopeptidase S33" evidence="1">
    <location>
        <begin position="34"/>
        <end position="169"/>
    </location>
</feature>
<dbReference type="InterPro" id="IPR022742">
    <property type="entry name" value="Hydrolase_4"/>
</dbReference>
<dbReference type="Pfam" id="PF12146">
    <property type="entry name" value="Hydrolase_4"/>
    <property type="match status" value="1"/>
</dbReference>
<comment type="caution">
    <text evidence="2">The sequence shown here is derived from an EMBL/GenBank/DDBJ whole genome shotgun (WGS) entry which is preliminary data.</text>
</comment>
<evidence type="ECO:0000313" key="3">
    <source>
        <dbReference type="Proteomes" id="UP001321580"/>
    </source>
</evidence>
<dbReference type="InterPro" id="IPR029058">
    <property type="entry name" value="AB_hydrolase_fold"/>
</dbReference>
<reference evidence="2 3" key="1">
    <citation type="submission" date="2023-05" db="EMBL/GenBank/DDBJ databases">
        <title>Lysobacter sp. strain LF1 Genome sequencing and assembly.</title>
        <authorList>
            <person name="Jung Y."/>
        </authorList>
    </citation>
    <scope>NUCLEOTIDE SEQUENCE [LARGE SCALE GENOMIC DNA]</scope>
    <source>
        <strain evidence="2 3">LF1</strain>
    </source>
</reference>
<gene>
    <name evidence="2" type="ORF">QLQ15_15775</name>
</gene>
<proteinExistence type="predicted"/>
<dbReference type="RefSeq" id="WP_283213705.1">
    <property type="nucleotide sequence ID" value="NZ_JASGBI010000001.1"/>
</dbReference>
<accession>A0ABT6XJM7</accession>
<dbReference type="Proteomes" id="UP001321580">
    <property type="component" value="Unassembled WGS sequence"/>
</dbReference>
<dbReference type="InterPro" id="IPR017208">
    <property type="entry name" value="UCP037442_abhydr"/>
</dbReference>
<name>A0ABT6XJM7_9GAMM</name>
<keyword evidence="3" id="KW-1185">Reference proteome</keyword>
<dbReference type="PIRSF" id="PIRSF037442">
    <property type="entry name" value="UCP037442_abhydr"/>
    <property type="match status" value="1"/>
</dbReference>
<keyword evidence="2" id="KW-0378">Hydrolase</keyword>
<dbReference type="SUPFAM" id="SSF53474">
    <property type="entry name" value="alpha/beta-Hydrolases"/>
    <property type="match status" value="1"/>
</dbReference>
<protein>
    <submittedName>
        <fullName evidence="2">Alpha/beta hydrolase</fullName>
    </submittedName>
</protein>
<dbReference type="EMBL" id="JASGBI010000001">
    <property type="protein sequence ID" value="MDI9240367.1"/>
    <property type="molecule type" value="Genomic_DNA"/>
</dbReference>
<evidence type="ECO:0000313" key="2">
    <source>
        <dbReference type="EMBL" id="MDI9240367.1"/>
    </source>
</evidence>
<dbReference type="GO" id="GO:0016787">
    <property type="term" value="F:hydrolase activity"/>
    <property type="evidence" value="ECO:0007669"/>
    <property type="project" value="UniProtKB-KW"/>
</dbReference>
<sequence>MDDAPPRTVRSLEIDAQTEDGHRYQLLARVPDAPRSSLLWLPAMGISAKHYVPFADALAQHGVAVFLHEWRGAGSSQVRASRDVDWGYRELLTQDLPASEALVAHHAPGVPRTLGGHSLGGQLACCRLGLSPESATALWLVGSGAPYWRAFPAKSKWWLPFAYRFLAWLADRHGALPGRRIGFGGQEARGVIRDWSLTGLSGRYAGAGIDVDLEAAMAALAVDVRAVALAQDWLGPESSLRFLLSKLRRSSPRIDVLDAATLGTRADHYAWMKQPQAVVSHLLD</sequence>
<dbReference type="Gene3D" id="3.40.50.1820">
    <property type="entry name" value="alpha/beta hydrolase"/>
    <property type="match status" value="1"/>
</dbReference>